<organism evidence="7 8">
    <name type="scientific">Mesoflavibacter profundi</name>
    <dbReference type="NCBI Taxonomy" id="2708110"/>
    <lineage>
        <taxon>Bacteria</taxon>
        <taxon>Pseudomonadati</taxon>
        <taxon>Bacteroidota</taxon>
        <taxon>Flavobacteriia</taxon>
        <taxon>Flavobacteriales</taxon>
        <taxon>Flavobacteriaceae</taxon>
        <taxon>Mesoflavibacter</taxon>
    </lineage>
</organism>
<name>A0ABT4S1K7_9FLAO</name>
<keyword evidence="3 5" id="KW-1133">Transmembrane helix</keyword>
<protein>
    <submittedName>
        <fullName evidence="7">O-antigen ligase family protein</fullName>
    </submittedName>
</protein>
<proteinExistence type="predicted"/>
<dbReference type="RefSeq" id="WP_146131252.1">
    <property type="nucleotide sequence ID" value="NZ_CAXQEU010000140.1"/>
</dbReference>
<feature type="transmembrane region" description="Helical" evidence="5">
    <location>
        <begin position="95"/>
        <end position="116"/>
    </location>
</feature>
<keyword evidence="8" id="KW-1185">Reference proteome</keyword>
<dbReference type="PANTHER" id="PTHR37422">
    <property type="entry name" value="TEICHURONIC ACID BIOSYNTHESIS PROTEIN TUAE"/>
    <property type="match status" value="1"/>
</dbReference>
<feature type="transmembrane region" description="Helical" evidence="5">
    <location>
        <begin position="61"/>
        <end position="83"/>
    </location>
</feature>
<evidence type="ECO:0000256" key="4">
    <source>
        <dbReference type="ARBA" id="ARBA00023136"/>
    </source>
</evidence>
<dbReference type="InterPro" id="IPR051533">
    <property type="entry name" value="WaaL-like"/>
</dbReference>
<dbReference type="Proteomes" id="UP001149142">
    <property type="component" value="Unassembled WGS sequence"/>
</dbReference>
<keyword evidence="2 5" id="KW-0812">Transmembrane</keyword>
<dbReference type="GO" id="GO:0016874">
    <property type="term" value="F:ligase activity"/>
    <property type="evidence" value="ECO:0007669"/>
    <property type="project" value="UniProtKB-KW"/>
</dbReference>
<reference evidence="7" key="1">
    <citation type="submission" date="2022-11" db="EMBL/GenBank/DDBJ databases">
        <title>Refractory cell wall polysaccharides provide important carbon source for microbial heterotrophs in the hadal ocean.</title>
        <authorList>
            <person name="Zhu X."/>
        </authorList>
    </citation>
    <scope>NUCLEOTIDE SEQUENCE</scope>
    <source>
        <strain evidence="7">MTRN7</strain>
    </source>
</reference>
<feature type="transmembrane region" description="Helical" evidence="5">
    <location>
        <begin position="36"/>
        <end position="55"/>
    </location>
</feature>
<feature type="transmembrane region" description="Helical" evidence="5">
    <location>
        <begin position="151"/>
        <end position="172"/>
    </location>
</feature>
<sequence>MSFAFLLSLNQKWSTINLILLVALSLINIKSFSFNNFKKFIPFIALYFLYAIAYFKDSYQFGMVMFEQKASLIAIPIIFSVYKLDYDTFIKVLKVFVYGCLTTFIIYNLIAFYNSIHFAPFSFNPFITNELNQEFDNVSILLKNHFLANNFIKSMNATFMSIYFCFAIYVVFYYKQYFKYYKLFVVLFTLGVLQIFSVIGFITLIIIFLIIFLKNFEKTILIGTILCFISIPVLVSSLSNNNLISKKLEQLDNRLIIWPNAFKTVSTDYLLGIGVKKGQRSLESNYPLTGDFGYISQLKKIDAHNMMLQFIIEIGIIGFIIFLISIYALVSKNNTNHKIAITFSIITLLLYTTESAFTTYAGLSFFCFFYGIFISRITYEN</sequence>
<evidence type="ECO:0000256" key="1">
    <source>
        <dbReference type="ARBA" id="ARBA00004141"/>
    </source>
</evidence>
<feature type="transmembrane region" description="Helical" evidence="5">
    <location>
        <begin position="336"/>
        <end position="353"/>
    </location>
</feature>
<evidence type="ECO:0000256" key="2">
    <source>
        <dbReference type="ARBA" id="ARBA00022692"/>
    </source>
</evidence>
<dbReference type="EMBL" id="JAPFGC010000002">
    <property type="protein sequence ID" value="MDA0177916.1"/>
    <property type="molecule type" value="Genomic_DNA"/>
</dbReference>
<evidence type="ECO:0000256" key="5">
    <source>
        <dbReference type="SAM" id="Phobius"/>
    </source>
</evidence>
<feature type="transmembrane region" description="Helical" evidence="5">
    <location>
        <begin position="184"/>
        <end position="213"/>
    </location>
</feature>
<dbReference type="InterPro" id="IPR007016">
    <property type="entry name" value="O-antigen_ligase-rel_domated"/>
</dbReference>
<evidence type="ECO:0000256" key="3">
    <source>
        <dbReference type="ARBA" id="ARBA00022989"/>
    </source>
</evidence>
<feature type="transmembrane region" description="Helical" evidence="5">
    <location>
        <begin position="12"/>
        <end position="29"/>
    </location>
</feature>
<dbReference type="Pfam" id="PF04932">
    <property type="entry name" value="Wzy_C"/>
    <property type="match status" value="1"/>
</dbReference>
<feature type="transmembrane region" description="Helical" evidence="5">
    <location>
        <begin position="310"/>
        <end position="330"/>
    </location>
</feature>
<evidence type="ECO:0000313" key="7">
    <source>
        <dbReference type="EMBL" id="MDA0177916.1"/>
    </source>
</evidence>
<comment type="subcellular location">
    <subcellularLocation>
        <location evidence="1">Membrane</location>
        <topology evidence="1">Multi-pass membrane protein</topology>
    </subcellularLocation>
</comment>
<keyword evidence="4 5" id="KW-0472">Membrane</keyword>
<evidence type="ECO:0000259" key="6">
    <source>
        <dbReference type="Pfam" id="PF04932"/>
    </source>
</evidence>
<gene>
    <name evidence="7" type="ORF">OOZ35_10470</name>
</gene>
<dbReference type="PANTHER" id="PTHR37422:SF17">
    <property type="entry name" value="O-ANTIGEN LIGASE"/>
    <property type="match status" value="1"/>
</dbReference>
<feature type="transmembrane region" description="Helical" evidence="5">
    <location>
        <begin position="219"/>
        <end position="238"/>
    </location>
</feature>
<keyword evidence="7" id="KW-0436">Ligase</keyword>
<feature type="domain" description="O-antigen ligase-related" evidence="6">
    <location>
        <begin position="197"/>
        <end position="323"/>
    </location>
</feature>
<accession>A0ABT4S1K7</accession>
<comment type="caution">
    <text evidence="7">The sequence shown here is derived from an EMBL/GenBank/DDBJ whole genome shotgun (WGS) entry which is preliminary data.</text>
</comment>
<evidence type="ECO:0000313" key="8">
    <source>
        <dbReference type="Proteomes" id="UP001149142"/>
    </source>
</evidence>